<proteinExistence type="predicted"/>
<organism evidence="2 3">
    <name type="scientific">Marchantia polymorpha subsp. ruderalis</name>
    <dbReference type="NCBI Taxonomy" id="1480154"/>
    <lineage>
        <taxon>Eukaryota</taxon>
        <taxon>Viridiplantae</taxon>
        <taxon>Streptophyta</taxon>
        <taxon>Embryophyta</taxon>
        <taxon>Marchantiophyta</taxon>
        <taxon>Marchantiopsida</taxon>
        <taxon>Marchantiidae</taxon>
        <taxon>Marchantiales</taxon>
        <taxon>Marchantiaceae</taxon>
        <taxon>Marchantia</taxon>
    </lineage>
</organism>
<feature type="region of interest" description="Disordered" evidence="1">
    <location>
        <begin position="66"/>
        <end position="86"/>
    </location>
</feature>
<comment type="caution">
    <text evidence="2">The sequence shown here is derived from an EMBL/GenBank/DDBJ whole genome shotgun (WGS) entry which is preliminary data.</text>
</comment>
<feature type="compositionally biased region" description="Polar residues" evidence="1">
    <location>
        <begin position="11"/>
        <end position="29"/>
    </location>
</feature>
<evidence type="ECO:0000313" key="2">
    <source>
        <dbReference type="EMBL" id="OAE35854.1"/>
    </source>
</evidence>
<evidence type="ECO:0000313" key="3">
    <source>
        <dbReference type="Proteomes" id="UP000077202"/>
    </source>
</evidence>
<sequence>MKARQLILEANSNMENRAAASQGQSTPGTELNEETVVREKKVPVEKYLRTSTVSPTPVVTRRAMRKQKGKANMMEEVSQGQDQVTSAGIRMRVPSEKPAKVLAVSSDTKEDLVAMKTIVERVVEDVIGETAAPQKVVSSRTSTGTVILKSEKDPSAKKIQSQVKTQKWLQLRDLKRRAAAMIMCSVSGQHQLARKLDAFLTSLCDAILNLELELAADLRELGLD</sequence>
<protein>
    <submittedName>
        <fullName evidence="2">Uncharacterized protein</fullName>
    </submittedName>
</protein>
<dbReference type="Proteomes" id="UP000077202">
    <property type="component" value="Unassembled WGS sequence"/>
</dbReference>
<evidence type="ECO:0000256" key="1">
    <source>
        <dbReference type="SAM" id="MobiDB-lite"/>
    </source>
</evidence>
<dbReference type="AlphaFoldDB" id="A0A176WSQ0"/>
<dbReference type="EMBL" id="LVLJ01000055">
    <property type="protein sequence ID" value="OAE35854.1"/>
    <property type="molecule type" value="Genomic_DNA"/>
</dbReference>
<feature type="region of interest" description="Disordered" evidence="1">
    <location>
        <begin position="11"/>
        <end position="36"/>
    </location>
</feature>
<accession>A0A176WSQ0</accession>
<keyword evidence="3" id="KW-1185">Reference proteome</keyword>
<gene>
    <name evidence="2" type="ORF">AXG93_2354s1030</name>
</gene>
<reference evidence="2" key="1">
    <citation type="submission" date="2016-03" db="EMBL/GenBank/DDBJ databases">
        <title>Mechanisms controlling the formation of the plant cell surface in tip-growing cells are functionally conserved among land plants.</title>
        <authorList>
            <person name="Honkanen S."/>
            <person name="Jones V.A."/>
            <person name="Morieri G."/>
            <person name="Champion C."/>
            <person name="Hetherington A.J."/>
            <person name="Kelly S."/>
            <person name="Saint-Marcoux D."/>
            <person name="Proust H."/>
            <person name="Prescott H."/>
            <person name="Dolan L."/>
        </authorList>
    </citation>
    <scope>NUCLEOTIDE SEQUENCE [LARGE SCALE GENOMIC DNA]</scope>
    <source>
        <tissue evidence="2">Whole gametophyte</tissue>
    </source>
</reference>
<name>A0A176WSQ0_MARPO</name>